<dbReference type="InterPro" id="IPR001638">
    <property type="entry name" value="Solute-binding_3/MltF_N"/>
</dbReference>
<dbReference type="PROSITE" id="PS51257">
    <property type="entry name" value="PROKAR_LIPOPROTEIN"/>
    <property type="match status" value="1"/>
</dbReference>
<organism evidence="5 6">
    <name type="scientific">Kutzneria viridogrisea</name>
    <dbReference type="NCBI Taxonomy" id="47990"/>
    <lineage>
        <taxon>Bacteria</taxon>
        <taxon>Bacillati</taxon>
        <taxon>Actinomycetota</taxon>
        <taxon>Actinomycetes</taxon>
        <taxon>Pseudonocardiales</taxon>
        <taxon>Pseudonocardiaceae</taxon>
        <taxon>Kutzneria</taxon>
    </lineage>
</organism>
<dbReference type="PANTHER" id="PTHR35936:SF17">
    <property type="entry name" value="ARGININE-BINDING EXTRACELLULAR PROTEIN ARTP"/>
    <property type="match status" value="1"/>
</dbReference>
<dbReference type="SMART" id="SM00062">
    <property type="entry name" value="PBPb"/>
    <property type="match status" value="1"/>
</dbReference>
<dbReference type="RefSeq" id="WP_148309875.1">
    <property type="nucleotide sequence ID" value="NZ_BAAABQ010000093.1"/>
</dbReference>
<gene>
    <name evidence="5" type="ORF">BC739_006606</name>
</gene>
<sequence length="331" mass="33837">MTWFRPKAMLALPAVAATALLVAGCGATTERPGSNASGGSNCTPGAVTEAAPPKPAAVTVNANSAAVAKLPDSIKSKGTLTIATDPSYPPNEFTAGNSSEIIGMDADLANAIGKALGMKVQLLGISFDGILSSVQSGRADLAMSSLTDTKDREQTVDFVNYFKAGSSIMVRKCNPKGVKTDLDLCGKNVGAEQGTTQLDWMDTDPKKAEDPSSLVKRCKDAGKQPPSGKGFPKQTDVNAALQADRIDAYLADTPVVDFALAQNGAAFEKVGGDEGVAPYGIAVPKNGGTLKEAVQAAVQQLITDGTYGKILGNWGISGGAVTTATINGAQS</sequence>
<dbReference type="PANTHER" id="PTHR35936">
    <property type="entry name" value="MEMBRANE-BOUND LYTIC MUREIN TRANSGLYCOSYLASE F"/>
    <property type="match status" value="1"/>
</dbReference>
<accession>A0ABR6BR77</accession>
<feature type="chain" id="PRO_5047523488" evidence="3">
    <location>
        <begin position="17"/>
        <end position="331"/>
    </location>
</feature>
<evidence type="ECO:0000256" key="3">
    <source>
        <dbReference type="SAM" id="SignalP"/>
    </source>
</evidence>
<reference evidence="5 6" key="1">
    <citation type="submission" date="2020-08" db="EMBL/GenBank/DDBJ databases">
        <title>Genomic Encyclopedia of Archaeal and Bacterial Type Strains, Phase II (KMG-II): from individual species to whole genera.</title>
        <authorList>
            <person name="Goeker M."/>
        </authorList>
    </citation>
    <scope>NUCLEOTIDE SEQUENCE [LARGE SCALE GENOMIC DNA]</scope>
    <source>
        <strain evidence="5 6">DSM 43850</strain>
    </source>
</reference>
<dbReference type="CDD" id="cd01004">
    <property type="entry name" value="PBP2_MidA_like"/>
    <property type="match status" value="1"/>
</dbReference>
<evidence type="ECO:0000256" key="1">
    <source>
        <dbReference type="ARBA" id="ARBA00022729"/>
    </source>
</evidence>
<dbReference type="Proteomes" id="UP000517916">
    <property type="component" value="Unassembled WGS sequence"/>
</dbReference>
<feature type="region of interest" description="Disordered" evidence="2">
    <location>
        <begin position="201"/>
        <end position="234"/>
    </location>
</feature>
<keyword evidence="1 3" id="KW-0732">Signal</keyword>
<protein>
    <submittedName>
        <fullName evidence="5">Polar amino acid transport system substrate-binding protein</fullName>
    </submittedName>
</protein>
<comment type="caution">
    <text evidence="5">The sequence shown here is derived from an EMBL/GenBank/DDBJ whole genome shotgun (WGS) entry which is preliminary data.</text>
</comment>
<keyword evidence="6" id="KW-1185">Reference proteome</keyword>
<dbReference type="Pfam" id="PF00497">
    <property type="entry name" value="SBP_bac_3"/>
    <property type="match status" value="1"/>
</dbReference>
<dbReference type="SUPFAM" id="SSF53850">
    <property type="entry name" value="Periplasmic binding protein-like II"/>
    <property type="match status" value="1"/>
</dbReference>
<name>A0ABR6BR77_9PSEU</name>
<evidence type="ECO:0000313" key="6">
    <source>
        <dbReference type="Proteomes" id="UP000517916"/>
    </source>
</evidence>
<evidence type="ECO:0000313" key="5">
    <source>
        <dbReference type="EMBL" id="MBA8929388.1"/>
    </source>
</evidence>
<proteinExistence type="predicted"/>
<feature type="signal peptide" evidence="3">
    <location>
        <begin position="1"/>
        <end position="16"/>
    </location>
</feature>
<feature type="domain" description="Solute-binding protein family 3/N-terminal" evidence="4">
    <location>
        <begin position="79"/>
        <end position="318"/>
    </location>
</feature>
<evidence type="ECO:0000259" key="4">
    <source>
        <dbReference type="SMART" id="SM00062"/>
    </source>
</evidence>
<dbReference type="EMBL" id="JACJID010000005">
    <property type="protein sequence ID" value="MBA8929388.1"/>
    <property type="molecule type" value="Genomic_DNA"/>
</dbReference>
<evidence type="ECO:0000256" key="2">
    <source>
        <dbReference type="SAM" id="MobiDB-lite"/>
    </source>
</evidence>
<dbReference type="Gene3D" id="3.40.190.10">
    <property type="entry name" value="Periplasmic binding protein-like II"/>
    <property type="match status" value="2"/>
</dbReference>